<dbReference type="Pfam" id="PF01035">
    <property type="entry name" value="DNA_binding_1"/>
    <property type="match status" value="1"/>
</dbReference>
<dbReference type="PANTHER" id="PTHR42942">
    <property type="entry name" value="6-O-METHYLGUANINE DNA METHYLTRANSFERASE"/>
    <property type="match status" value="1"/>
</dbReference>
<sequence length="102" mass="11264">MTTPEDKLYLALSTIPAGKVISYGYLAELAGLPGRARWVGKTLSSLPDDTQLPWHRVVNASRRISFPADSEGYKTQRQRLESEGIEFSAAGTISKSNWIKPL</sequence>
<dbReference type="RefSeq" id="WP_353295094.1">
    <property type="nucleotide sequence ID" value="NZ_BAABWH010000005.1"/>
</dbReference>
<dbReference type="InterPro" id="IPR036388">
    <property type="entry name" value="WH-like_DNA-bd_sf"/>
</dbReference>
<evidence type="ECO:0000313" key="3">
    <source>
        <dbReference type="EMBL" id="GAA6145962.1"/>
    </source>
</evidence>
<dbReference type="SUPFAM" id="SSF46767">
    <property type="entry name" value="Methylated DNA-protein cysteine methyltransferase, C-terminal domain"/>
    <property type="match status" value="1"/>
</dbReference>
<dbReference type="CDD" id="cd06445">
    <property type="entry name" value="ATase"/>
    <property type="match status" value="1"/>
</dbReference>
<keyword evidence="4" id="KW-1185">Reference proteome</keyword>
<gene>
    <name evidence="3" type="ORF">NBRC116585_20800</name>
</gene>
<name>A0ABQ0A0N5_9GAMM</name>
<organism evidence="3 4">
    <name type="scientific">Thalassolituus maritimus</name>
    <dbReference type="NCBI Taxonomy" id="484498"/>
    <lineage>
        <taxon>Bacteria</taxon>
        <taxon>Pseudomonadati</taxon>
        <taxon>Pseudomonadota</taxon>
        <taxon>Gammaproteobacteria</taxon>
        <taxon>Oceanospirillales</taxon>
        <taxon>Oceanospirillaceae</taxon>
        <taxon>Thalassolituus</taxon>
    </lineage>
</organism>
<dbReference type="EMBL" id="BAABWH010000005">
    <property type="protein sequence ID" value="GAA6145962.1"/>
    <property type="molecule type" value="Genomic_DNA"/>
</dbReference>
<feature type="domain" description="Methylated-DNA-[protein]-cysteine S-methyltransferase DNA binding" evidence="2">
    <location>
        <begin position="6"/>
        <end position="85"/>
    </location>
</feature>
<dbReference type="InterPro" id="IPR036217">
    <property type="entry name" value="MethylDNA_cys_MeTrfase_DNAb"/>
</dbReference>
<accession>A0ABQ0A0N5</accession>
<proteinExistence type="predicted"/>
<evidence type="ECO:0000259" key="2">
    <source>
        <dbReference type="Pfam" id="PF01035"/>
    </source>
</evidence>
<dbReference type="Gene3D" id="1.10.10.10">
    <property type="entry name" value="Winged helix-like DNA-binding domain superfamily/Winged helix DNA-binding domain"/>
    <property type="match status" value="1"/>
</dbReference>
<dbReference type="Proteomes" id="UP001481413">
    <property type="component" value="Unassembled WGS sequence"/>
</dbReference>
<keyword evidence="1" id="KW-0227">DNA damage</keyword>
<protein>
    <recommendedName>
        <fullName evidence="2">Methylated-DNA-[protein]-cysteine S-methyltransferase DNA binding domain-containing protein</fullName>
    </recommendedName>
</protein>
<dbReference type="InterPro" id="IPR052520">
    <property type="entry name" value="ATL_DNA_repair"/>
</dbReference>
<evidence type="ECO:0000256" key="1">
    <source>
        <dbReference type="ARBA" id="ARBA00022763"/>
    </source>
</evidence>
<dbReference type="PANTHER" id="PTHR42942:SF1">
    <property type="entry name" value="ALKYLTRANSFERASE-LIKE PROTEIN 1"/>
    <property type="match status" value="1"/>
</dbReference>
<comment type="caution">
    <text evidence="3">The sequence shown here is derived from an EMBL/GenBank/DDBJ whole genome shotgun (WGS) entry which is preliminary data.</text>
</comment>
<reference evidence="3 4" key="1">
    <citation type="submission" date="2024-04" db="EMBL/GenBank/DDBJ databases">
        <title>Draft genome sequence of Thalassolituus maritimus NBRC 116585.</title>
        <authorList>
            <person name="Miyakawa T."/>
            <person name="Kusuya Y."/>
            <person name="Miura T."/>
        </authorList>
    </citation>
    <scope>NUCLEOTIDE SEQUENCE [LARGE SCALE GENOMIC DNA]</scope>
    <source>
        <strain evidence="3 4">5NW40-0001</strain>
    </source>
</reference>
<evidence type="ECO:0000313" key="4">
    <source>
        <dbReference type="Proteomes" id="UP001481413"/>
    </source>
</evidence>
<dbReference type="InterPro" id="IPR014048">
    <property type="entry name" value="MethylDNA_cys_MeTrfase_DNA-bd"/>
</dbReference>